<dbReference type="InterPro" id="IPR027417">
    <property type="entry name" value="P-loop_NTPase"/>
</dbReference>
<evidence type="ECO:0000256" key="4">
    <source>
        <dbReference type="ARBA" id="ARBA00022801"/>
    </source>
</evidence>
<dbReference type="Proteomes" id="UP000234639">
    <property type="component" value="Unassembled WGS sequence"/>
</dbReference>
<keyword evidence="4 14" id="KW-0378">Hydrolase</keyword>
<sequence length="977" mass="113898">MSDFKTYEALSASAGSGKTFALTIRYLVLIFKGVMPNKILALTFTRKAAAEMENRIIETFLGLKKYSPNTPNKERKFEAEKEELLNMLNLSEDELIKKRDDLKERLLNSDIKISTFDSFFSTILKSFALNFGINPNYEIENNDASLRQIIDKEFIKKIAKNQIFLDEISSFIVNTKSSSYDFLNSLNELSSEIGKVKIDGLDTANENLENLKKNINKKIDDGLNPTKSQIIKYCDDIISNSSPKSSTKTALKEHSSTINQAQNLKNQINKSIYEIIKNDLIRRETLNYRTYSKIYTEHLGALWDDLRKSLKEFLNELEKYKITVFFKILNLYLQVKDDINVRLNKLSFNDLSTKIYELISQKDILNMIYFRLDARVEHILIDEFQDTNVMQYQILFPLIEEIVSGLGQSGIGSFFYVGDIKQSIYRFRGGKKELFEKLMSDFKQIERSELDRNYRSEKALVKFVNSIFKKPFDGVLGYKDQIPSKNYNKEERKNIKILKPKNFDYFDVEDDDYGYIKVLSSDDLLESAVSEVKNLLNKGVKEENIAILCWKNDNIDVLKSLLKQEKIEANGIGSQNLFSIPKIRAILEYAKFCITNEEIYKFNAEELLGIEVKKLNLNLQKSTTQNILYLLKKLGINADNANILYFIEESKNYENIIEFAFNKDKKNISSSDSFGVNLLTVFSSKGLQFNHVILCDKFQKNRNDISNFIKEYDVENSKWQIKYRVRNREYLDEDYKNFVQKSKNLDKEEDLNKLYVAFTRAKNSFILVKSNNLNSYFGDEKLLDIKDFEFGEVMDYELSKNKDAKKEKKSINLAKIKPQKVVTRKKETIPNIHSIKFGLAFHYALEMSDFNIENIDIALTKSKNKFAKYLKEDDFDDIKNRLKNLFLEKKFADIIKDAEILKEQPFKTRGEIKQIDLLAIKNSEIYIVDYKSAVGFEEENKIQVLEYKEIVSNFYKNKNVKAFIFYILKDKISLLEV</sequence>
<evidence type="ECO:0000256" key="1">
    <source>
        <dbReference type="ARBA" id="ARBA00022722"/>
    </source>
</evidence>
<dbReference type="InterPro" id="IPR011604">
    <property type="entry name" value="PDDEXK-like_dom_sf"/>
</dbReference>
<comment type="catalytic activity">
    <reaction evidence="13">
        <text>ATP + H2O = ADP + phosphate + H(+)</text>
        <dbReference type="Rhea" id="RHEA:13065"/>
        <dbReference type="ChEBI" id="CHEBI:15377"/>
        <dbReference type="ChEBI" id="CHEBI:15378"/>
        <dbReference type="ChEBI" id="CHEBI:30616"/>
        <dbReference type="ChEBI" id="CHEBI:43474"/>
        <dbReference type="ChEBI" id="CHEBI:456216"/>
        <dbReference type="EC" id="5.6.2.4"/>
    </reaction>
</comment>
<evidence type="ECO:0000256" key="2">
    <source>
        <dbReference type="ARBA" id="ARBA00022741"/>
    </source>
</evidence>
<feature type="domain" description="UvrD-like helicase ATP-binding" evidence="16">
    <location>
        <begin position="1"/>
        <end position="457"/>
    </location>
</feature>
<dbReference type="GO" id="GO:0043138">
    <property type="term" value="F:3'-5' DNA helicase activity"/>
    <property type="evidence" value="ECO:0007669"/>
    <property type="project" value="UniProtKB-EC"/>
</dbReference>
<dbReference type="GO" id="GO:0016887">
    <property type="term" value="F:ATP hydrolysis activity"/>
    <property type="evidence" value="ECO:0007669"/>
    <property type="project" value="RHEA"/>
</dbReference>
<dbReference type="PANTHER" id="PTHR11070">
    <property type="entry name" value="UVRD / RECB / PCRA DNA HELICASE FAMILY MEMBER"/>
    <property type="match status" value="1"/>
</dbReference>
<gene>
    <name evidence="17" type="ORF">CYJ41_06665</name>
</gene>
<evidence type="ECO:0000256" key="10">
    <source>
        <dbReference type="ARBA" id="ARBA00023235"/>
    </source>
</evidence>
<evidence type="ECO:0000313" key="18">
    <source>
        <dbReference type="Proteomes" id="UP000234639"/>
    </source>
</evidence>
<keyword evidence="8" id="KW-0238">DNA-binding</keyword>
<evidence type="ECO:0000256" key="11">
    <source>
        <dbReference type="ARBA" id="ARBA00034617"/>
    </source>
</evidence>
<protein>
    <recommendedName>
        <fullName evidence="12">DNA 3'-5' helicase</fullName>
        <ecNumber evidence="12">5.6.2.4</ecNumber>
    </recommendedName>
</protein>
<keyword evidence="7 14" id="KW-0067">ATP-binding</keyword>
<accession>A0A2I1N8R5</accession>
<feature type="coiled-coil region" evidence="15">
    <location>
        <begin position="74"/>
        <end position="105"/>
    </location>
</feature>
<evidence type="ECO:0000256" key="8">
    <source>
        <dbReference type="ARBA" id="ARBA00023125"/>
    </source>
</evidence>
<comment type="caution">
    <text evidence="17">The sequence shown here is derived from an EMBL/GenBank/DDBJ whole genome shotgun (WGS) entry which is preliminary data.</text>
</comment>
<dbReference type="RefSeq" id="WP_101637484.1">
    <property type="nucleotide sequence ID" value="NZ_PKHU01000006.1"/>
</dbReference>
<evidence type="ECO:0000256" key="6">
    <source>
        <dbReference type="ARBA" id="ARBA00022839"/>
    </source>
</evidence>
<dbReference type="GO" id="GO:0003677">
    <property type="term" value="F:DNA binding"/>
    <property type="evidence" value="ECO:0007669"/>
    <property type="project" value="UniProtKB-KW"/>
</dbReference>
<keyword evidence="10" id="KW-0413">Isomerase</keyword>
<dbReference type="EMBL" id="PKHU01000006">
    <property type="protein sequence ID" value="PKZ28780.1"/>
    <property type="molecule type" value="Genomic_DNA"/>
</dbReference>
<name>A0A2I1N8R5_9BACT</name>
<keyword evidence="1" id="KW-0540">Nuclease</keyword>
<feature type="binding site" evidence="14">
    <location>
        <begin position="12"/>
        <end position="19"/>
    </location>
    <ligand>
        <name>ATP</name>
        <dbReference type="ChEBI" id="CHEBI:30616"/>
    </ligand>
</feature>
<evidence type="ECO:0000256" key="7">
    <source>
        <dbReference type="ARBA" id="ARBA00022840"/>
    </source>
</evidence>
<evidence type="ECO:0000256" key="13">
    <source>
        <dbReference type="ARBA" id="ARBA00048988"/>
    </source>
</evidence>
<dbReference type="GO" id="GO:0005524">
    <property type="term" value="F:ATP binding"/>
    <property type="evidence" value="ECO:0007669"/>
    <property type="project" value="UniProtKB-UniRule"/>
</dbReference>
<keyword evidence="5 14" id="KW-0347">Helicase</keyword>
<keyword evidence="3" id="KW-0227">DNA damage</keyword>
<proteinExistence type="predicted"/>
<dbReference type="InterPro" id="IPR014017">
    <property type="entry name" value="DNA_helicase_UvrD-like_C"/>
</dbReference>
<dbReference type="GO" id="GO:0005829">
    <property type="term" value="C:cytosol"/>
    <property type="evidence" value="ECO:0007669"/>
    <property type="project" value="TreeGrafter"/>
</dbReference>
<evidence type="ECO:0000313" key="17">
    <source>
        <dbReference type="EMBL" id="PKZ28780.1"/>
    </source>
</evidence>
<dbReference type="Gene3D" id="3.90.320.10">
    <property type="match status" value="1"/>
</dbReference>
<dbReference type="PANTHER" id="PTHR11070:SF67">
    <property type="entry name" value="DNA 3'-5' HELICASE"/>
    <property type="match status" value="1"/>
</dbReference>
<dbReference type="AlphaFoldDB" id="A0A2I1N8R5"/>
<dbReference type="Pfam" id="PF00580">
    <property type="entry name" value="UvrD-helicase"/>
    <property type="match status" value="1"/>
</dbReference>
<comment type="catalytic activity">
    <reaction evidence="11">
        <text>Couples ATP hydrolysis with the unwinding of duplex DNA by translocating in the 3'-5' direction.</text>
        <dbReference type="EC" id="5.6.2.4"/>
    </reaction>
</comment>
<organism evidence="17 18">
    <name type="scientific">Campylobacter ureolyticus</name>
    <dbReference type="NCBI Taxonomy" id="827"/>
    <lineage>
        <taxon>Bacteria</taxon>
        <taxon>Pseudomonadati</taxon>
        <taxon>Campylobacterota</taxon>
        <taxon>Epsilonproteobacteria</taxon>
        <taxon>Campylobacterales</taxon>
        <taxon>Campylobacteraceae</taxon>
        <taxon>Campylobacter</taxon>
    </lineage>
</organism>
<evidence type="ECO:0000256" key="5">
    <source>
        <dbReference type="ARBA" id="ARBA00022806"/>
    </source>
</evidence>
<evidence type="ECO:0000256" key="3">
    <source>
        <dbReference type="ARBA" id="ARBA00022763"/>
    </source>
</evidence>
<dbReference type="InterPro" id="IPR000212">
    <property type="entry name" value="DNA_helicase_UvrD/REP"/>
</dbReference>
<dbReference type="Pfam" id="PF13361">
    <property type="entry name" value="UvrD_C"/>
    <property type="match status" value="2"/>
</dbReference>
<dbReference type="GO" id="GO:0004527">
    <property type="term" value="F:exonuclease activity"/>
    <property type="evidence" value="ECO:0007669"/>
    <property type="project" value="UniProtKB-KW"/>
</dbReference>
<dbReference type="NCBIfam" id="NF010487">
    <property type="entry name" value="PRK13909.1-4"/>
    <property type="match status" value="1"/>
</dbReference>
<reference evidence="17 18" key="1">
    <citation type="submission" date="2017-12" db="EMBL/GenBank/DDBJ databases">
        <title>Phylogenetic diversity of female urinary microbiome.</title>
        <authorList>
            <person name="Thomas-White K."/>
            <person name="Wolfe A.J."/>
        </authorList>
    </citation>
    <scope>NUCLEOTIDE SEQUENCE [LARGE SCALE GENOMIC DNA]</scope>
    <source>
        <strain evidence="17 18">UMB0112</strain>
    </source>
</reference>
<dbReference type="Gene3D" id="1.10.486.10">
    <property type="entry name" value="PCRA, domain 4"/>
    <property type="match status" value="1"/>
</dbReference>
<dbReference type="Gene3D" id="3.40.50.300">
    <property type="entry name" value="P-loop containing nucleotide triphosphate hydrolases"/>
    <property type="match status" value="4"/>
</dbReference>
<dbReference type="NCBIfam" id="NF010485">
    <property type="entry name" value="PRK13909.1-2"/>
    <property type="match status" value="1"/>
</dbReference>
<dbReference type="SUPFAM" id="SSF52540">
    <property type="entry name" value="P-loop containing nucleoside triphosphate hydrolases"/>
    <property type="match status" value="1"/>
</dbReference>
<keyword evidence="15" id="KW-0175">Coiled coil</keyword>
<evidence type="ECO:0000256" key="14">
    <source>
        <dbReference type="PROSITE-ProRule" id="PRU00560"/>
    </source>
</evidence>
<dbReference type="EC" id="5.6.2.4" evidence="12"/>
<evidence type="ECO:0000259" key="16">
    <source>
        <dbReference type="PROSITE" id="PS51198"/>
    </source>
</evidence>
<keyword evidence="6" id="KW-0269">Exonuclease</keyword>
<keyword evidence="2 14" id="KW-0547">Nucleotide-binding</keyword>
<evidence type="ECO:0000256" key="9">
    <source>
        <dbReference type="ARBA" id="ARBA00023204"/>
    </source>
</evidence>
<dbReference type="PROSITE" id="PS51198">
    <property type="entry name" value="UVRD_HELICASE_ATP_BIND"/>
    <property type="match status" value="1"/>
</dbReference>
<evidence type="ECO:0000256" key="15">
    <source>
        <dbReference type="SAM" id="Coils"/>
    </source>
</evidence>
<dbReference type="InterPro" id="IPR014016">
    <property type="entry name" value="UvrD-like_ATP-bd"/>
</dbReference>
<dbReference type="GO" id="GO:0000725">
    <property type="term" value="P:recombinational repair"/>
    <property type="evidence" value="ECO:0007669"/>
    <property type="project" value="TreeGrafter"/>
</dbReference>
<keyword evidence="9" id="KW-0234">DNA repair</keyword>
<evidence type="ECO:0000256" key="12">
    <source>
        <dbReference type="ARBA" id="ARBA00034808"/>
    </source>
</evidence>